<dbReference type="CDD" id="cd06170">
    <property type="entry name" value="LuxR_C_like"/>
    <property type="match status" value="1"/>
</dbReference>
<evidence type="ECO:0000259" key="9">
    <source>
        <dbReference type="PROSITE" id="PS50043"/>
    </source>
</evidence>
<evidence type="ECO:0000256" key="5">
    <source>
        <dbReference type="ARBA" id="ARBA00023159"/>
    </source>
</evidence>
<organism evidence="10 11">
    <name type="scientific">Rodentibacter trehalosifermentans</name>
    <dbReference type="NCBI Taxonomy" id="1908263"/>
    <lineage>
        <taxon>Bacteria</taxon>
        <taxon>Pseudomonadati</taxon>
        <taxon>Pseudomonadota</taxon>
        <taxon>Gammaproteobacteria</taxon>
        <taxon>Pasteurellales</taxon>
        <taxon>Pasteurellaceae</taxon>
        <taxon>Rodentibacter</taxon>
    </lineage>
</organism>
<comment type="activity regulation">
    <text evidence="8">Activated by ATP and maltotriose, which are both required for DNA binding.</text>
</comment>
<dbReference type="AlphaFoldDB" id="A0A1V3IQ93"/>
<name>A0A1V3IQ93_9PAST</name>
<dbReference type="InterPro" id="IPR019734">
    <property type="entry name" value="TPR_rpt"/>
</dbReference>
<dbReference type="GO" id="GO:0045893">
    <property type="term" value="P:positive regulation of DNA-templated transcription"/>
    <property type="evidence" value="ECO:0007669"/>
    <property type="project" value="UniProtKB-UniRule"/>
</dbReference>
<keyword evidence="7 8" id="KW-0119">Carbohydrate metabolism</keyword>
<gene>
    <name evidence="8" type="primary">malT</name>
    <name evidence="10" type="ORF">BKK51_09425</name>
</gene>
<dbReference type="InterPro" id="IPR023768">
    <property type="entry name" value="Tscrpt_reg_HTH_MalT"/>
</dbReference>
<dbReference type="Pfam" id="PF00196">
    <property type="entry name" value="GerE"/>
    <property type="match status" value="1"/>
</dbReference>
<evidence type="ECO:0000313" key="11">
    <source>
        <dbReference type="Proteomes" id="UP000188728"/>
    </source>
</evidence>
<dbReference type="SUPFAM" id="SSF52540">
    <property type="entry name" value="P-loop containing nucleoside triphosphate hydrolases"/>
    <property type="match status" value="1"/>
</dbReference>
<dbReference type="GO" id="GO:0003700">
    <property type="term" value="F:DNA-binding transcription factor activity"/>
    <property type="evidence" value="ECO:0007669"/>
    <property type="project" value="UniProtKB-UniRule"/>
</dbReference>
<dbReference type="Gene3D" id="1.25.40.10">
    <property type="entry name" value="Tetratricopeptide repeat domain"/>
    <property type="match status" value="1"/>
</dbReference>
<dbReference type="Gene3D" id="3.40.50.300">
    <property type="entry name" value="P-loop containing nucleotide triphosphate hydrolases"/>
    <property type="match status" value="1"/>
</dbReference>
<comment type="similarity">
    <text evidence="8">Belongs to the MalT family.</text>
</comment>
<dbReference type="NCBIfam" id="NF003420">
    <property type="entry name" value="PRK04841.1"/>
    <property type="match status" value="1"/>
</dbReference>
<dbReference type="EMBL" id="MLHK01000056">
    <property type="protein sequence ID" value="OOF44220.1"/>
    <property type="molecule type" value="Genomic_DNA"/>
</dbReference>
<comment type="caution">
    <text evidence="10">The sequence shown here is derived from an EMBL/GenBank/DDBJ whole genome shotgun (WGS) entry which is preliminary data.</text>
</comment>
<dbReference type="InterPro" id="IPR027417">
    <property type="entry name" value="P-loop_NTPase"/>
</dbReference>
<dbReference type="PROSITE" id="PS00622">
    <property type="entry name" value="HTH_LUXR_1"/>
    <property type="match status" value="1"/>
</dbReference>
<dbReference type="InterPro" id="IPR011990">
    <property type="entry name" value="TPR-like_helical_dom_sf"/>
</dbReference>
<dbReference type="InterPro" id="IPR041617">
    <property type="entry name" value="TPR_MalT"/>
</dbReference>
<evidence type="ECO:0000256" key="8">
    <source>
        <dbReference type="HAMAP-Rule" id="MF_01247"/>
    </source>
</evidence>
<evidence type="ECO:0000256" key="4">
    <source>
        <dbReference type="ARBA" id="ARBA00023125"/>
    </source>
</evidence>
<keyword evidence="5 8" id="KW-0010">Activator</keyword>
<keyword evidence="1 8" id="KW-0547">Nucleotide-binding</keyword>
<evidence type="ECO:0000256" key="3">
    <source>
        <dbReference type="ARBA" id="ARBA00023015"/>
    </source>
</evidence>
<accession>A0A1V3IQ93</accession>
<dbReference type="SMART" id="SM00421">
    <property type="entry name" value="HTH_LUXR"/>
    <property type="match status" value="1"/>
</dbReference>
<dbReference type="PANTHER" id="PTHR44688:SF16">
    <property type="entry name" value="DNA-BINDING TRANSCRIPTIONAL ACTIVATOR DEVR_DOSR"/>
    <property type="match status" value="1"/>
</dbReference>
<dbReference type="HAMAP" id="MF_01247">
    <property type="entry name" value="HTH_type_MalT"/>
    <property type="match status" value="1"/>
</dbReference>
<proteinExistence type="inferred from homology"/>
<keyword evidence="6 8" id="KW-0804">Transcription</keyword>
<keyword evidence="4 8" id="KW-0238">DNA-binding</keyword>
<keyword evidence="2 8" id="KW-0067">ATP-binding</keyword>
<dbReference type="InterPro" id="IPR059106">
    <property type="entry name" value="WHD_MalT"/>
</dbReference>
<evidence type="ECO:0000256" key="2">
    <source>
        <dbReference type="ARBA" id="ARBA00022840"/>
    </source>
</evidence>
<dbReference type="PANTHER" id="PTHR44688">
    <property type="entry name" value="DNA-BINDING TRANSCRIPTIONAL ACTIVATOR DEVR_DOSR"/>
    <property type="match status" value="1"/>
</dbReference>
<dbReference type="SMART" id="SM00028">
    <property type="entry name" value="TPR"/>
    <property type="match status" value="3"/>
</dbReference>
<feature type="binding site" evidence="8">
    <location>
        <begin position="39"/>
        <end position="46"/>
    </location>
    <ligand>
        <name>ATP</name>
        <dbReference type="ChEBI" id="CHEBI:30616"/>
    </ligand>
</feature>
<dbReference type="RefSeq" id="WP_077474412.1">
    <property type="nucleotide sequence ID" value="NZ_MLHK01000056.1"/>
</dbReference>
<dbReference type="Pfam" id="PF25873">
    <property type="entry name" value="WHD_MalT"/>
    <property type="match status" value="1"/>
</dbReference>
<dbReference type="InterPro" id="IPR036388">
    <property type="entry name" value="WH-like_DNA-bd_sf"/>
</dbReference>
<feature type="domain" description="HTH luxR-type" evidence="9">
    <location>
        <begin position="840"/>
        <end position="905"/>
    </location>
</feature>
<dbReference type="PROSITE" id="PS50043">
    <property type="entry name" value="HTH_LUXR_2"/>
    <property type="match status" value="1"/>
</dbReference>
<dbReference type="Gene3D" id="1.10.10.10">
    <property type="entry name" value="Winged helix-like DNA-binding domain superfamily/Winged helix DNA-binding domain"/>
    <property type="match status" value="1"/>
</dbReference>
<dbReference type="PRINTS" id="PR00038">
    <property type="entry name" value="HTHLUXR"/>
</dbReference>
<dbReference type="GO" id="GO:0005524">
    <property type="term" value="F:ATP binding"/>
    <property type="evidence" value="ECO:0007669"/>
    <property type="project" value="UniProtKB-UniRule"/>
</dbReference>
<comment type="function">
    <text evidence="8">Positively regulates the transcription of the maltose regulon whose gene products are responsible for uptake and catabolism of malto-oligosaccharides. Specifically binds to the promoter region of its target genes, recognizing a short DNA motif called the MalT box.</text>
</comment>
<dbReference type="Proteomes" id="UP000188728">
    <property type="component" value="Unassembled WGS sequence"/>
</dbReference>
<dbReference type="SUPFAM" id="SSF48452">
    <property type="entry name" value="TPR-like"/>
    <property type="match status" value="1"/>
</dbReference>
<evidence type="ECO:0000313" key="10">
    <source>
        <dbReference type="EMBL" id="OOF44220.1"/>
    </source>
</evidence>
<dbReference type="InterPro" id="IPR000792">
    <property type="entry name" value="Tscrpt_reg_LuxR_C"/>
</dbReference>
<dbReference type="GO" id="GO:0003677">
    <property type="term" value="F:DNA binding"/>
    <property type="evidence" value="ECO:0007669"/>
    <property type="project" value="UniProtKB-KW"/>
</dbReference>
<dbReference type="InterPro" id="IPR016032">
    <property type="entry name" value="Sig_transdc_resp-reg_C-effctor"/>
</dbReference>
<evidence type="ECO:0000256" key="7">
    <source>
        <dbReference type="ARBA" id="ARBA00023277"/>
    </source>
</evidence>
<sequence>MLIPAKLICNDRLQNSVPRTSLLQYLDKSSNYPLVLIHAPAGYGKTTLVSQWAGLQKNVGWYSLDESDNQPDRFASYFIAALQNALKLDVETDESLYIRENLQTLFTQQLVKISAVTEHFYLIIDDYHIINNEEIHEALKYWIRHQPPCMTLILISRSVPPLGIAGLHVQEQLLEINSHLLSFNHQESVEFFQSRFKENITPKEIASLCDEVEGWPTALQLISLSAKQKKLSLKDAAKRLAKLNNFHIYNYLSDEVFAQIDQDTKKFILRCSILRSMNETLVQQVTGELNGRNKLEAIEKQGLFLQQMNAEDNWWRFHPLFASFLTHYCQLELAGELALLHGKAALAWLKLGYTTEALYHAVQLEDRSILLDILSEQGWQLFHQGELKLLEQHLDYLDDVSFVQSPQLILLKAWLAQSQHRNAEVNDIFEHFERVLADQKIHPTQGIQPEFDVLRAQVAINQGDEKTALDLATQALDHLSNIKHQTSNIKHQTSNTNYAKIVATSIIGEAYHCQGNFTEALEMLQKAEKMAWKYHTPHNILWALLQQSEIFIAQGFTQVGYDILDKADAFVKENHLQKVPMYEFLLRLKGQILWDWYNLDKAEAMANTGLKVLNKDRDRLQCLALLCKISIVRGDLDNASRLLKQIIDLQNTHDYHQDWDANANQIKIVLWQMLGDIKSVESWLVQTYRPINEKNHFNQVQWRNIARALILLEKYDEAEKILNRVIQTAQKLKLISDLNRALILRNRLYFLSEKKELAQQDLIWALQLTRQTNFISIFVIEGEMMAQQIRQLLHANVLDELTVHKAQFILRNINLYYRHKFAHFDEQFVNNLISNPKVPELLKISPLTQREWQVLGLIYSGYSNEQISEELQVATTTIKSHIRNLYQKIGVANRNEAIDYAKDLLQLMGYR</sequence>
<dbReference type="SUPFAM" id="SSF46894">
    <property type="entry name" value="C-terminal effector domain of the bipartite response regulators"/>
    <property type="match status" value="1"/>
</dbReference>
<comment type="subunit">
    <text evidence="8">Monomer in solution. Oligomerizes to an active state in the presence of the positive effectors ATP and maltotriose.</text>
</comment>
<dbReference type="Pfam" id="PF17874">
    <property type="entry name" value="TPR_MalT"/>
    <property type="match status" value="1"/>
</dbReference>
<evidence type="ECO:0000256" key="6">
    <source>
        <dbReference type="ARBA" id="ARBA00023163"/>
    </source>
</evidence>
<dbReference type="GO" id="GO:0045913">
    <property type="term" value="P:positive regulation of carbohydrate metabolic process"/>
    <property type="evidence" value="ECO:0007669"/>
    <property type="project" value="UniProtKB-UniRule"/>
</dbReference>
<keyword evidence="3 8" id="KW-0805">Transcription regulation</keyword>
<reference evidence="10 11" key="1">
    <citation type="submission" date="2016-10" db="EMBL/GenBank/DDBJ databases">
        <title>Rodentibacter gen. nov. and new species.</title>
        <authorList>
            <person name="Christensen H."/>
        </authorList>
    </citation>
    <scope>NUCLEOTIDE SEQUENCE [LARGE SCALE GENOMIC DNA]</scope>
    <source>
        <strain evidence="10 11">H1983213011</strain>
    </source>
</reference>
<evidence type="ECO:0000256" key="1">
    <source>
        <dbReference type="ARBA" id="ARBA00022741"/>
    </source>
</evidence>
<protein>
    <recommendedName>
        <fullName evidence="8">HTH-type transcriptional regulator MalT</fullName>
    </recommendedName>
    <alternativeName>
        <fullName evidence="8">ATP-dependent transcriptional activator MalT</fullName>
    </alternativeName>
</protein>